<organism evidence="1 2">
    <name type="scientific">Defluviicoccus vanus</name>
    <dbReference type="NCBI Taxonomy" id="111831"/>
    <lineage>
        <taxon>Bacteria</taxon>
        <taxon>Pseudomonadati</taxon>
        <taxon>Pseudomonadota</taxon>
        <taxon>Alphaproteobacteria</taxon>
        <taxon>Rhodospirillales</taxon>
        <taxon>Rhodospirillaceae</taxon>
        <taxon>Defluviicoccus</taxon>
    </lineage>
</organism>
<dbReference type="RefSeq" id="WP_190261950.1">
    <property type="nucleotide sequence ID" value="NZ_CP053923.1"/>
</dbReference>
<proteinExistence type="predicted"/>
<dbReference type="KEGG" id="dvn:HQ394_02950"/>
<name>A0A7H1MYH6_9PROT</name>
<keyword evidence="2" id="KW-1185">Reference proteome</keyword>
<dbReference type="EMBL" id="CP053923">
    <property type="protein sequence ID" value="QNT68512.1"/>
    <property type="molecule type" value="Genomic_DNA"/>
</dbReference>
<protein>
    <submittedName>
        <fullName evidence="1">DUF1178 family protein</fullName>
    </submittedName>
</protein>
<dbReference type="AlphaFoldDB" id="A0A7H1MYH6"/>
<dbReference type="Proteomes" id="UP000516369">
    <property type="component" value="Chromosome"/>
</dbReference>
<dbReference type="Pfam" id="PF06676">
    <property type="entry name" value="DUF1178"/>
    <property type="match status" value="1"/>
</dbReference>
<reference evidence="1 2" key="1">
    <citation type="submission" date="2020-05" db="EMBL/GenBank/DDBJ databases">
        <title>Complete closed genome sequence of Defluviicoccus vanus.</title>
        <authorList>
            <person name="Bessarab I."/>
            <person name="Arumugam K."/>
            <person name="Maszenan A.M."/>
            <person name="Seviour R.J."/>
            <person name="Williams R.B."/>
        </authorList>
    </citation>
    <scope>NUCLEOTIDE SEQUENCE [LARGE SCALE GENOMIC DNA]</scope>
    <source>
        <strain evidence="1 2">Ben 114</strain>
    </source>
</reference>
<evidence type="ECO:0000313" key="2">
    <source>
        <dbReference type="Proteomes" id="UP000516369"/>
    </source>
</evidence>
<evidence type="ECO:0000313" key="1">
    <source>
        <dbReference type="EMBL" id="QNT68512.1"/>
    </source>
</evidence>
<sequence length="80" mass="8412">MIVFDLRCTQGHTFEEWFRSSTEFEERTAAHDLTCPSCGDTHIEKALMAPRVNGGSAAAVPATPCGMPACGTGGCAMMGS</sequence>
<dbReference type="InterPro" id="IPR009562">
    <property type="entry name" value="DUF1178"/>
</dbReference>
<accession>A0A7H1MYH6</accession>
<gene>
    <name evidence="1" type="ORF">HQ394_02950</name>
</gene>